<dbReference type="AlphaFoldDB" id="X0U3V7"/>
<organism evidence="1">
    <name type="scientific">marine sediment metagenome</name>
    <dbReference type="NCBI Taxonomy" id="412755"/>
    <lineage>
        <taxon>unclassified sequences</taxon>
        <taxon>metagenomes</taxon>
        <taxon>ecological metagenomes</taxon>
    </lineage>
</organism>
<sequence length="80" mass="9049">NARHPNNWATVTSKDWSLNVGGDEKDTPELFNLKDDPEQVKNVYEENKNIGLEMGKGFIDFLKSVGTDPKKVELIEGKMK</sequence>
<accession>X0U3V7</accession>
<proteinExistence type="predicted"/>
<evidence type="ECO:0000313" key="1">
    <source>
        <dbReference type="EMBL" id="GAF95072.1"/>
    </source>
</evidence>
<evidence type="ECO:0008006" key="2">
    <source>
        <dbReference type="Google" id="ProtNLM"/>
    </source>
</evidence>
<comment type="caution">
    <text evidence="1">The sequence shown here is derived from an EMBL/GenBank/DDBJ whole genome shotgun (WGS) entry which is preliminary data.</text>
</comment>
<feature type="non-terminal residue" evidence="1">
    <location>
        <position position="1"/>
    </location>
</feature>
<dbReference type="Gene3D" id="3.30.1120.10">
    <property type="match status" value="1"/>
</dbReference>
<reference evidence="1" key="1">
    <citation type="journal article" date="2014" name="Front. Microbiol.">
        <title>High frequency of phylogenetically diverse reductive dehalogenase-homologous genes in deep subseafloor sedimentary metagenomes.</title>
        <authorList>
            <person name="Kawai M."/>
            <person name="Futagami T."/>
            <person name="Toyoda A."/>
            <person name="Takaki Y."/>
            <person name="Nishi S."/>
            <person name="Hori S."/>
            <person name="Arai W."/>
            <person name="Tsubouchi T."/>
            <person name="Morono Y."/>
            <person name="Uchiyama I."/>
            <person name="Ito T."/>
            <person name="Fujiyama A."/>
            <person name="Inagaki F."/>
            <person name="Takami H."/>
        </authorList>
    </citation>
    <scope>NUCLEOTIDE SEQUENCE</scope>
    <source>
        <strain evidence="1">Expedition CK06-06</strain>
    </source>
</reference>
<dbReference type="SUPFAM" id="SSF53649">
    <property type="entry name" value="Alkaline phosphatase-like"/>
    <property type="match status" value="1"/>
</dbReference>
<dbReference type="InterPro" id="IPR017850">
    <property type="entry name" value="Alkaline_phosphatase_core_sf"/>
</dbReference>
<protein>
    <recommendedName>
        <fullName evidence="2">N-sulphoglucosamine sulphohydrolase C-terminal domain-containing protein</fullName>
    </recommendedName>
</protein>
<dbReference type="EMBL" id="BARS01011909">
    <property type="protein sequence ID" value="GAF95072.1"/>
    <property type="molecule type" value="Genomic_DNA"/>
</dbReference>
<name>X0U3V7_9ZZZZ</name>
<gene>
    <name evidence="1" type="ORF">S01H1_21471</name>
</gene>